<comment type="caution">
    <text evidence="1">The sequence shown here is derived from an EMBL/GenBank/DDBJ whole genome shotgun (WGS) entry which is preliminary data.</text>
</comment>
<evidence type="ECO:0000313" key="1">
    <source>
        <dbReference type="EMBL" id="KAE8712623.1"/>
    </source>
</evidence>
<dbReference type="CDD" id="cd09272">
    <property type="entry name" value="RNase_HI_RT_Ty1"/>
    <property type="match status" value="1"/>
</dbReference>
<dbReference type="AlphaFoldDB" id="A0A6A3B8H2"/>
<gene>
    <name evidence="1" type="ORF">F3Y22_tig00110239pilonHSYRG00118</name>
</gene>
<keyword evidence="2" id="KW-1185">Reference proteome</keyword>
<evidence type="ECO:0000313" key="2">
    <source>
        <dbReference type="Proteomes" id="UP000436088"/>
    </source>
</evidence>
<protein>
    <submittedName>
        <fullName evidence="1">BTB/POZ and MATH domain-containing protein 4-like</fullName>
    </submittedName>
</protein>
<dbReference type="Proteomes" id="UP000436088">
    <property type="component" value="Unassembled WGS sequence"/>
</dbReference>
<reference evidence="1" key="1">
    <citation type="submission" date="2019-09" db="EMBL/GenBank/DDBJ databases">
        <title>Draft genome information of white flower Hibiscus syriacus.</title>
        <authorList>
            <person name="Kim Y.-M."/>
        </authorList>
    </citation>
    <scope>NUCLEOTIDE SEQUENCE [LARGE SCALE GENOMIC DNA]</scope>
    <source>
        <strain evidence="1">YM2019G1</strain>
    </source>
</reference>
<dbReference type="EMBL" id="VEPZ02000890">
    <property type="protein sequence ID" value="KAE8712623.1"/>
    <property type="molecule type" value="Genomic_DNA"/>
</dbReference>
<dbReference type="PANTHER" id="PTHR11439:SF517">
    <property type="entry name" value="CYSTEINE-RICH RLK (RECEPTOR-LIKE PROTEIN KINASE) 8"/>
    <property type="match status" value="1"/>
</dbReference>
<proteinExistence type="predicted"/>
<accession>A0A6A3B8H2</accession>
<sequence>MKDCNPVLTPIEPGAKLSKFDGGERVDATKYRSLVGSLLYLTCTRPDISYSIGVVSRFMEEPVYTHLKAVKRILRYIRGTESLVLFYTKAEDFMLVGYSDSDWCGDVDDRKSTSGYVFLGDTTFTWLSKKQPVVTLSTCEAECVAAGGCVSCDLSSHAGACASSKRMAYLEAWSRSNVD</sequence>
<dbReference type="PANTHER" id="PTHR11439">
    <property type="entry name" value="GAG-POL-RELATED RETROTRANSPOSON"/>
    <property type="match status" value="1"/>
</dbReference>
<name>A0A6A3B8H2_HIBSY</name>
<organism evidence="1 2">
    <name type="scientific">Hibiscus syriacus</name>
    <name type="common">Rose of Sharon</name>
    <dbReference type="NCBI Taxonomy" id="106335"/>
    <lineage>
        <taxon>Eukaryota</taxon>
        <taxon>Viridiplantae</taxon>
        <taxon>Streptophyta</taxon>
        <taxon>Embryophyta</taxon>
        <taxon>Tracheophyta</taxon>
        <taxon>Spermatophyta</taxon>
        <taxon>Magnoliopsida</taxon>
        <taxon>eudicotyledons</taxon>
        <taxon>Gunneridae</taxon>
        <taxon>Pentapetalae</taxon>
        <taxon>rosids</taxon>
        <taxon>malvids</taxon>
        <taxon>Malvales</taxon>
        <taxon>Malvaceae</taxon>
        <taxon>Malvoideae</taxon>
        <taxon>Hibiscus</taxon>
    </lineage>
</organism>